<accession>A0A401GKK9</accession>
<dbReference type="AlphaFoldDB" id="A0A401GKK9"/>
<feature type="compositionally biased region" description="Pro residues" evidence="1">
    <location>
        <begin position="61"/>
        <end position="73"/>
    </location>
</feature>
<gene>
    <name evidence="2" type="ORF">SCP_0410920</name>
</gene>
<proteinExistence type="predicted"/>
<feature type="region of interest" description="Disordered" evidence="1">
    <location>
        <begin position="29"/>
        <end position="73"/>
    </location>
</feature>
<dbReference type="OrthoDB" id="3269001at2759"/>
<comment type="caution">
    <text evidence="2">The sequence shown here is derived from an EMBL/GenBank/DDBJ whole genome shotgun (WGS) entry which is preliminary data.</text>
</comment>
<dbReference type="Pfam" id="PF02992">
    <property type="entry name" value="Transposase_21"/>
    <property type="match status" value="1"/>
</dbReference>
<reference evidence="2 3" key="1">
    <citation type="journal article" date="2018" name="Sci. Rep.">
        <title>Genome sequence of the cauliflower mushroom Sparassis crispa (Hanabiratake) and its association with beneficial usage.</title>
        <authorList>
            <person name="Kiyama R."/>
            <person name="Furutani Y."/>
            <person name="Kawaguchi K."/>
            <person name="Nakanishi T."/>
        </authorList>
    </citation>
    <scope>NUCLEOTIDE SEQUENCE [LARGE SCALE GENOMIC DNA]</scope>
</reference>
<name>A0A401GKK9_9APHY</name>
<dbReference type="PANTHER" id="PTHR46579">
    <property type="entry name" value="F5/8 TYPE C DOMAIN-CONTAINING PROTEIN-RELATED"/>
    <property type="match status" value="1"/>
</dbReference>
<evidence type="ECO:0000256" key="1">
    <source>
        <dbReference type="SAM" id="MobiDB-lite"/>
    </source>
</evidence>
<feature type="compositionally biased region" description="Pro residues" evidence="1">
    <location>
        <begin position="44"/>
        <end position="53"/>
    </location>
</feature>
<dbReference type="EMBL" id="BFAD01000004">
    <property type="protein sequence ID" value="GBE82707.1"/>
    <property type="molecule type" value="Genomic_DNA"/>
</dbReference>
<organism evidence="2 3">
    <name type="scientific">Sparassis crispa</name>
    <dbReference type="NCBI Taxonomy" id="139825"/>
    <lineage>
        <taxon>Eukaryota</taxon>
        <taxon>Fungi</taxon>
        <taxon>Dikarya</taxon>
        <taxon>Basidiomycota</taxon>
        <taxon>Agaricomycotina</taxon>
        <taxon>Agaricomycetes</taxon>
        <taxon>Polyporales</taxon>
        <taxon>Sparassidaceae</taxon>
        <taxon>Sparassis</taxon>
    </lineage>
</organism>
<keyword evidence="3" id="KW-1185">Reference proteome</keyword>
<dbReference type="Proteomes" id="UP000287166">
    <property type="component" value="Unassembled WGS sequence"/>
</dbReference>
<dbReference type="GeneID" id="38779624"/>
<evidence type="ECO:0000313" key="2">
    <source>
        <dbReference type="EMBL" id="GBE82707.1"/>
    </source>
</evidence>
<protein>
    <recommendedName>
        <fullName evidence="4">DUF4218 domain-containing protein</fullName>
    </recommendedName>
</protein>
<dbReference type="PANTHER" id="PTHR46579:SF1">
    <property type="entry name" value="F5_8 TYPE C DOMAIN-CONTAINING PROTEIN"/>
    <property type="match status" value="1"/>
</dbReference>
<evidence type="ECO:0000313" key="3">
    <source>
        <dbReference type="Proteomes" id="UP000287166"/>
    </source>
</evidence>
<dbReference type="InParanoid" id="A0A401GKK9"/>
<sequence length="999" mass="112584">MHQRADGRRKKTSSVLEGDELADRIFELTLKDALTDEPTAESALPPPPPPPARHPSSTVPPSQPTVSPLPPIPPPLTSLPGLWIVDYEIRDRFLSTSRVKDEGIVAPQDSKAAAAACTTLCEELAWFQETCAKLEKLTLRDQSTIILHDAMLERLTSNISDVQEWIEKVKGPAAPLDAITTSRYFDHPLQHGDPLLLLAVFIVLILKLLGQVPRTTCNFALQMLKVLLDTALHQGTRSLSYREEQILDHFPRDICGVRKAFDLEAVVIVYTTCPSCCCTYAPSYQDDIPVYPSYCQHRSGPRSKPCNSRLMTTRVLDSESVRSPIRPFIVQDFHTFGKAIQDRYNLRDITDGSAVADMQGPDGKPFADAAESELCLLWALSVDWFNPYLNKIAGLSISTGSMAMSCLYLPPSMRYKTDNLYLAGIIPGPKEPKLERTNHFLRPLVDQLLVSWERGIWYNRTYDYPRGRRVRSALALIITDLPGSRKVGRLASHSAGCFCSQCHLKKQSINNIDMTTWKMKTAEEILEAAVHWRDADTQEERKHIFKEFGVRWSELNHLPYWDPVRRIVIDRMHNIFLGVIQFHSRKVIGMDVPIGDREDAGNLCKIKENDLISLRRLLLKDPEPRLLLCFNKVTLGHMCGELGFRLPRPVHEMKKSVLADVLTHATIAVWICPSASATDRAPLTSTPDTAELAPQTLIGEAYTAECAAEHAATAKLADRQDEVDSLSIRAFRKRDLKHVQADIAETSCPIYSIGPPANMGMKGQGKLKADHWKAAIEFKLPVSLMKHWHRERLDNLSDESKHRHDLAHCTMRLACAVRQATSYRTTENHRTRYTIHMHAYLSDILELKPRLTLVPNHHNALHLGDFLMHFGPVHGWWMFPFERLIGVLQQVNTNYKQGQFEKTMLESFCAAANVKAFLKQDDCPKVLKDCAPIVQSCFGGDQRGTLMTDIRTLGEQILDGPSPDTGATVDWTNVRRLEHEFYDVLAARSAELNILVPGW</sequence>
<dbReference type="RefSeq" id="XP_027613620.1">
    <property type="nucleotide sequence ID" value="XM_027757819.1"/>
</dbReference>
<dbReference type="InterPro" id="IPR004242">
    <property type="entry name" value="Transposase_21"/>
</dbReference>
<evidence type="ECO:0008006" key="4">
    <source>
        <dbReference type="Google" id="ProtNLM"/>
    </source>
</evidence>